<protein>
    <submittedName>
        <fullName evidence="1">Uncharacterized protein</fullName>
    </submittedName>
</protein>
<gene>
    <name evidence="1" type="ORF">PoB_002246100</name>
</gene>
<evidence type="ECO:0000313" key="1">
    <source>
        <dbReference type="EMBL" id="GFN95955.1"/>
    </source>
</evidence>
<name>A0AAV3ZJ29_9GAST</name>
<keyword evidence="2" id="KW-1185">Reference proteome</keyword>
<proteinExistence type="predicted"/>
<sequence>MRARAMNCETGPHLNLHHQCLGWDDHPINLFNISALLSHGARVLSGPFSLLSSPPVRVEGAGGTVLSGRPGPCKAFFVAGSIRDGGQVGIGKQYSSRVRVSLKLKGS</sequence>
<dbReference type="AlphaFoldDB" id="A0AAV3ZJ29"/>
<dbReference type="EMBL" id="BLXT01002595">
    <property type="protein sequence ID" value="GFN95955.1"/>
    <property type="molecule type" value="Genomic_DNA"/>
</dbReference>
<evidence type="ECO:0000313" key="2">
    <source>
        <dbReference type="Proteomes" id="UP000735302"/>
    </source>
</evidence>
<organism evidence="1 2">
    <name type="scientific">Plakobranchus ocellatus</name>
    <dbReference type="NCBI Taxonomy" id="259542"/>
    <lineage>
        <taxon>Eukaryota</taxon>
        <taxon>Metazoa</taxon>
        <taxon>Spiralia</taxon>
        <taxon>Lophotrochozoa</taxon>
        <taxon>Mollusca</taxon>
        <taxon>Gastropoda</taxon>
        <taxon>Heterobranchia</taxon>
        <taxon>Euthyneura</taxon>
        <taxon>Panpulmonata</taxon>
        <taxon>Sacoglossa</taxon>
        <taxon>Placobranchoidea</taxon>
        <taxon>Plakobranchidae</taxon>
        <taxon>Plakobranchus</taxon>
    </lineage>
</organism>
<dbReference type="Proteomes" id="UP000735302">
    <property type="component" value="Unassembled WGS sequence"/>
</dbReference>
<comment type="caution">
    <text evidence="1">The sequence shown here is derived from an EMBL/GenBank/DDBJ whole genome shotgun (WGS) entry which is preliminary data.</text>
</comment>
<accession>A0AAV3ZJ29</accession>
<reference evidence="1 2" key="1">
    <citation type="journal article" date="2021" name="Elife">
        <title>Chloroplast acquisition without the gene transfer in kleptoplastic sea slugs, Plakobranchus ocellatus.</title>
        <authorList>
            <person name="Maeda T."/>
            <person name="Takahashi S."/>
            <person name="Yoshida T."/>
            <person name="Shimamura S."/>
            <person name="Takaki Y."/>
            <person name="Nagai Y."/>
            <person name="Toyoda A."/>
            <person name="Suzuki Y."/>
            <person name="Arimoto A."/>
            <person name="Ishii H."/>
            <person name="Satoh N."/>
            <person name="Nishiyama T."/>
            <person name="Hasebe M."/>
            <person name="Maruyama T."/>
            <person name="Minagawa J."/>
            <person name="Obokata J."/>
            <person name="Shigenobu S."/>
        </authorList>
    </citation>
    <scope>NUCLEOTIDE SEQUENCE [LARGE SCALE GENOMIC DNA]</scope>
</reference>